<dbReference type="PANTHER" id="PTHR23122">
    <property type="entry name" value="MEMBRANE-ASSOCIATED GUANYLATE KINASE MAGUK"/>
    <property type="match status" value="1"/>
</dbReference>
<accession>A0A1S8X321</accession>
<feature type="region of interest" description="Disordered" evidence="1">
    <location>
        <begin position="33"/>
        <end position="52"/>
    </location>
</feature>
<evidence type="ECO:0000256" key="1">
    <source>
        <dbReference type="SAM" id="MobiDB-lite"/>
    </source>
</evidence>
<evidence type="ECO:0000313" key="4">
    <source>
        <dbReference type="Proteomes" id="UP000243686"/>
    </source>
</evidence>
<dbReference type="InterPro" id="IPR050716">
    <property type="entry name" value="MAGUK"/>
</dbReference>
<dbReference type="SUPFAM" id="SSF52540">
    <property type="entry name" value="P-loop containing nucleoside triphosphate hydrolases"/>
    <property type="match status" value="1"/>
</dbReference>
<dbReference type="EMBL" id="KV892287">
    <property type="protein sequence ID" value="OON21098.1"/>
    <property type="molecule type" value="Genomic_DNA"/>
</dbReference>
<name>A0A1S8X321_OPIVI</name>
<dbReference type="AlphaFoldDB" id="A0A1S8X321"/>
<keyword evidence="4" id="KW-1185">Reference proteome</keyword>
<proteinExistence type="predicted"/>
<dbReference type="InterPro" id="IPR008145">
    <property type="entry name" value="GK/Ca_channel_bsu"/>
</dbReference>
<evidence type="ECO:0000313" key="3">
    <source>
        <dbReference type="EMBL" id="OON21098.1"/>
    </source>
</evidence>
<dbReference type="InterPro" id="IPR027417">
    <property type="entry name" value="P-loop_NTPase"/>
</dbReference>
<dbReference type="InterPro" id="IPR008144">
    <property type="entry name" value="Guanylate_kin-like_dom"/>
</dbReference>
<dbReference type="GO" id="GO:0016301">
    <property type="term" value="F:kinase activity"/>
    <property type="evidence" value="ECO:0007669"/>
    <property type="project" value="UniProtKB-KW"/>
</dbReference>
<dbReference type="PROSITE" id="PS50052">
    <property type="entry name" value="GUANYLATE_KINASE_2"/>
    <property type="match status" value="1"/>
</dbReference>
<feature type="domain" description="Guanylate kinase-like" evidence="2">
    <location>
        <begin position="41"/>
        <end position="159"/>
    </location>
</feature>
<organism evidence="3 4">
    <name type="scientific">Opisthorchis viverrini</name>
    <name type="common">Southeast Asian liver fluke</name>
    <dbReference type="NCBI Taxonomy" id="6198"/>
    <lineage>
        <taxon>Eukaryota</taxon>
        <taxon>Metazoa</taxon>
        <taxon>Spiralia</taxon>
        <taxon>Lophotrochozoa</taxon>
        <taxon>Platyhelminthes</taxon>
        <taxon>Trematoda</taxon>
        <taxon>Digenea</taxon>
        <taxon>Opisthorchiida</taxon>
        <taxon>Opisthorchiata</taxon>
        <taxon>Opisthorchiidae</taxon>
        <taxon>Opisthorchis</taxon>
    </lineage>
</organism>
<protein>
    <submittedName>
        <fullName evidence="3">Guanylate kinase</fullName>
    </submittedName>
</protein>
<gene>
    <name evidence="3" type="ORF">X801_03011</name>
</gene>
<keyword evidence="3" id="KW-0808">Transferase</keyword>
<dbReference type="Gene3D" id="3.40.50.300">
    <property type="entry name" value="P-loop containing nucleotide triphosphate hydrolases"/>
    <property type="match status" value="1"/>
</dbReference>
<sequence>MDYYLFVTTISSVQYTHCAMYCSNILPTVNDTTISSRPTDTTKERDPDEDDETEFVVDSHANMEKAHYENKFLEFGEFEGHYYGTKLDSIREVINSGRTCLLACSIQAVPRIRNSEFMPYVVLLAAPSVSCMKAMYEYGMSMGFTHKWKRHIKSAKIDL</sequence>
<dbReference type="Pfam" id="PF00625">
    <property type="entry name" value="Guanylate_kin"/>
    <property type="match status" value="1"/>
</dbReference>
<dbReference type="Proteomes" id="UP000243686">
    <property type="component" value="Unassembled WGS sequence"/>
</dbReference>
<evidence type="ECO:0000259" key="2">
    <source>
        <dbReference type="PROSITE" id="PS50052"/>
    </source>
</evidence>
<keyword evidence="3" id="KW-0418">Kinase</keyword>
<reference evidence="3 4" key="1">
    <citation type="submission" date="2015-03" db="EMBL/GenBank/DDBJ databases">
        <title>Draft genome of the nematode, Opisthorchis viverrini.</title>
        <authorList>
            <person name="Mitreva M."/>
        </authorList>
    </citation>
    <scope>NUCLEOTIDE SEQUENCE [LARGE SCALE GENOMIC DNA]</scope>
    <source>
        <strain evidence="3">Khon Kaen</strain>
    </source>
</reference>